<organism evidence="1 2">
    <name type="scientific">Roseburia inulinivorans</name>
    <dbReference type="NCBI Taxonomy" id="360807"/>
    <lineage>
        <taxon>Bacteria</taxon>
        <taxon>Bacillati</taxon>
        <taxon>Bacillota</taxon>
        <taxon>Clostridia</taxon>
        <taxon>Lachnospirales</taxon>
        <taxon>Lachnospiraceae</taxon>
        <taxon>Roseburia</taxon>
    </lineage>
</organism>
<evidence type="ECO:0000313" key="2">
    <source>
        <dbReference type="Proteomes" id="UP000286271"/>
    </source>
</evidence>
<protein>
    <submittedName>
        <fullName evidence="1">DUF2804 family protein</fullName>
    </submittedName>
</protein>
<reference evidence="1 2" key="1">
    <citation type="submission" date="2018-08" db="EMBL/GenBank/DDBJ databases">
        <title>A genome reference for cultivated species of the human gut microbiota.</title>
        <authorList>
            <person name="Zou Y."/>
            <person name="Xue W."/>
            <person name="Luo G."/>
        </authorList>
    </citation>
    <scope>NUCLEOTIDE SEQUENCE [LARGE SCALE GENOMIC DNA]</scope>
    <source>
        <strain evidence="1 2">AM27-11</strain>
    </source>
</reference>
<dbReference type="InterPro" id="IPR021243">
    <property type="entry name" value="DUF2804"/>
</dbReference>
<proteinExistence type="predicted"/>
<dbReference type="RefSeq" id="WP_118929936.1">
    <property type="nucleotide sequence ID" value="NZ_QSKW01000006.1"/>
</dbReference>
<dbReference type="AlphaFoldDB" id="A0A414LVT4"/>
<evidence type="ECO:0000313" key="1">
    <source>
        <dbReference type="EMBL" id="RHE98830.1"/>
    </source>
</evidence>
<sequence>MSARNHEVTAKQQLLDANGNIAEPGWSRSQLQQYSRAQIKAPKFLIKEWDYYLVVGDDCAVAFTLSDDGYVGLQSVSLLDFSGKPWEHTETVLDAFPMGKLQMPTNSSEGDIVYEKKNLRLKYVLEKNPENLSERSAVGKSIAGKKKGRFYYNQKINCMRAEGFAEYGCFMFCGEGAQPVLNVKIH</sequence>
<comment type="caution">
    <text evidence="1">The sequence shown here is derived from an EMBL/GenBank/DDBJ whole genome shotgun (WGS) entry which is preliminary data.</text>
</comment>
<dbReference type="Proteomes" id="UP000286271">
    <property type="component" value="Unassembled WGS sequence"/>
</dbReference>
<dbReference type="PANTHER" id="PTHR35868">
    <property type="entry name" value="DUF2804 DOMAIN-CONTAINING PROTEIN-RELATED"/>
    <property type="match status" value="1"/>
</dbReference>
<gene>
    <name evidence="1" type="ORF">DW707_05700</name>
</gene>
<name>A0A414LVT4_9FIRM</name>
<dbReference type="Pfam" id="PF10974">
    <property type="entry name" value="DUF2804"/>
    <property type="match status" value="1"/>
</dbReference>
<dbReference type="PANTHER" id="PTHR35868:SF3">
    <property type="entry name" value="DUF2804 DOMAIN-CONTAINING PROTEIN"/>
    <property type="match status" value="1"/>
</dbReference>
<accession>A0A414LVT4</accession>
<dbReference type="EMBL" id="QSKW01000006">
    <property type="protein sequence ID" value="RHE98830.1"/>
    <property type="molecule type" value="Genomic_DNA"/>
</dbReference>